<keyword evidence="2" id="KW-1133">Transmembrane helix</keyword>
<keyword evidence="4" id="KW-1185">Reference proteome</keyword>
<organism evidence="3 4">
    <name type="scientific">Dendrothele bispora (strain CBS 962.96)</name>
    <dbReference type="NCBI Taxonomy" id="1314807"/>
    <lineage>
        <taxon>Eukaryota</taxon>
        <taxon>Fungi</taxon>
        <taxon>Dikarya</taxon>
        <taxon>Basidiomycota</taxon>
        <taxon>Agaricomycotina</taxon>
        <taxon>Agaricomycetes</taxon>
        <taxon>Agaricomycetidae</taxon>
        <taxon>Agaricales</taxon>
        <taxon>Agaricales incertae sedis</taxon>
        <taxon>Dendrothele</taxon>
    </lineage>
</organism>
<name>A0A4S8LLJ3_DENBC</name>
<dbReference type="OrthoDB" id="2756615at2759"/>
<evidence type="ECO:0000313" key="4">
    <source>
        <dbReference type="Proteomes" id="UP000297245"/>
    </source>
</evidence>
<dbReference type="Proteomes" id="UP000297245">
    <property type="component" value="Unassembled WGS sequence"/>
</dbReference>
<proteinExistence type="predicted"/>
<feature type="region of interest" description="Disordered" evidence="1">
    <location>
        <begin position="320"/>
        <end position="342"/>
    </location>
</feature>
<protein>
    <submittedName>
        <fullName evidence="3">Uncharacterized protein</fullName>
    </submittedName>
</protein>
<keyword evidence="2" id="KW-0812">Transmembrane</keyword>
<reference evidence="3 4" key="1">
    <citation type="journal article" date="2019" name="Nat. Ecol. Evol.">
        <title>Megaphylogeny resolves global patterns of mushroom evolution.</title>
        <authorList>
            <person name="Varga T."/>
            <person name="Krizsan K."/>
            <person name="Foldi C."/>
            <person name="Dima B."/>
            <person name="Sanchez-Garcia M."/>
            <person name="Sanchez-Ramirez S."/>
            <person name="Szollosi G.J."/>
            <person name="Szarkandi J.G."/>
            <person name="Papp V."/>
            <person name="Albert L."/>
            <person name="Andreopoulos W."/>
            <person name="Angelini C."/>
            <person name="Antonin V."/>
            <person name="Barry K.W."/>
            <person name="Bougher N.L."/>
            <person name="Buchanan P."/>
            <person name="Buyck B."/>
            <person name="Bense V."/>
            <person name="Catcheside P."/>
            <person name="Chovatia M."/>
            <person name="Cooper J."/>
            <person name="Damon W."/>
            <person name="Desjardin D."/>
            <person name="Finy P."/>
            <person name="Geml J."/>
            <person name="Haridas S."/>
            <person name="Hughes K."/>
            <person name="Justo A."/>
            <person name="Karasinski D."/>
            <person name="Kautmanova I."/>
            <person name="Kiss B."/>
            <person name="Kocsube S."/>
            <person name="Kotiranta H."/>
            <person name="LaButti K.M."/>
            <person name="Lechner B.E."/>
            <person name="Liimatainen K."/>
            <person name="Lipzen A."/>
            <person name="Lukacs Z."/>
            <person name="Mihaltcheva S."/>
            <person name="Morgado L.N."/>
            <person name="Niskanen T."/>
            <person name="Noordeloos M.E."/>
            <person name="Ohm R.A."/>
            <person name="Ortiz-Santana B."/>
            <person name="Ovrebo C."/>
            <person name="Racz N."/>
            <person name="Riley R."/>
            <person name="Savchenko A."/>
            <person name="Shiryaev A."/>
            <person name="Soop K."/>
            <person name="Spirin V."/>
            <person name="Szebenyi C."/>
            <person name="Tomsovsky M."/>
            <person name="Tulloss R.E."/>
            <person name="Uehling J."/>
            <person name="Grigoriev I.V."/>
            <person name="Vagvolgyi C."/>
            <person name="Papp T."/>
            <person name="Martin F.M."/>
            <person name="Miettinen O."/>
            <person name="Hibbett D.S."/>
            <person name="Nagy L.G."/>
        </authorList>
    </citation>
    <scope>NUCLEOTIDE SEQUENCE [LARGE SCALE GENOMIC DNA]</scope>
    <source>
        <strain evidence="3 4">CBS 962.96</strain>
    </source>
</reference>
<evidence type="ECO:0000313" key="3">
    <source>
        <dbReference type="EMBL" id="THU90109.1"/>
    </source>
</evidence>
<keyword evidence="2" id="KW-0472">Membrane</keyword>
<gene>
    <name evidence="3" type="ORF">K435DRAFT_841575</name>
</gene>
<evidence type="ECO:0000256" key="2">
    <source>
        <dbReference type="SAM" id="Phobius"/>
    </source>
</evidence>
<sequence>MTDPVTIVLDDSLFSADCSEFLNLTSIGGPSLYPGFSTFNGTFMVSDSTCHLSRNLNRGTSISFYGFTPPAEANQTFTVSLSSSGSQDEQVSYPQPAVGDLWYTSAVTSPDSVLTDWIDIQFGGPNLIFDYALATVAELTELRGETILVDDSNSEIQWLGNWQEKTNYTLQNLNIPNVGPPTSHRGALSRPHGNGTHDSNSVGDMFIFQFQGTSITVSGVAPLGQEANDASGNVTGGDFHLSLNFTLDGISTSVVLTNGHPDVALAGSPHFSYFSHDPLDGGNHTLIMTVDIAINTSVTIDYLTYQPSFSSLLEKPNFPPINATSSTSTPSPTPSTIDQPVPASVKKSHTSAIAGGVVGGVAFVVLLSLGIWLLYRKNQQSKVSSLPTNKMEQYPNLAVEPFVLPSTVESGITRKGGTNTPSNSNYKFYAKAETFTPD</sequence>
<feature type="transmembrane region" description="Helical" evidence="2">
    <location>
        <begin position="352"/>
        <end position="375"/>
    </location>
</feature>
<dbReference type="EMBL" id="ML179345">
    <property type="protein sequence ID" value="THU90109.1"/>
    <property type="molecule type" value="Genomic_DNA"/>
</dbReference>
<accession>A0A4S8LLJ3</accession>
<feature type="compositionally biased region" description="Low complexity" evidence="1">
    <location>
        <begin position="324"/>
        <end position="336"/>
    </location>
</feature>
<evidence type="ECO:0000256" key="1">
    <source>
        <dbReference type="SAM" id="MobiDB-lite"/>
    </source>
</evidence>
<dbReference type="AlphaFoldDB" id="A0A4S8LLJ3"/>